<dbReference type="GeneID" id="25362812"/>
<reference evidence="2 3" key="1">
    <citation type="journal article" date="2014" name="BMC Genomics">
        <title>Genome sequencing of four Aureobasidium pullulans varieties: biotechnological potential, stress tolerance, and description of new species.</title>
        <authorList>
            <person name="Gostin Ar C."/>
            <person name="Ohm R.A."/>
            <person name="Kogej T."/>
            <person name="Sonjak S."/>
            <person name="Turk M."/>
            <person name="Zajc J."/>
            <person name="Zalar P."/>
            <person name="Grube M."/>
            <person name="Sun H."/>
            <person name="Han J."/>
            <person name="Sharma A."/>
            <person name="Chiniquy J."/>
            <person name="Ngan C.Y."/>
            <person name="Lipzen A."/>
            <person name="Barry K."/>
            <person name="Grigoriev I.V."/>
            <person name="Gunde-Cimerman N."/>
        </authorList>
    </citation>
    <scope>NUCLEOTIDE SEQUENCE [LARGE SCALE GENOMIC DNA]</scope>
    <source>
        <strain evidence="2 3">EXF-2481</strain>
    </source>
</reference>
<name>A0A074YRL3_AURSE</name>
<organism evidence="2 3">
    <name type="scientific">Aureobasidium subglaciale (strain EXF-2481)</name>
    <name type="common">Aureobasidium pullulans var. subglaciale</name>
    <dbReference type="NCBI Taxonomy" id="1043005"/>
    <lineage>
        <taxon>Eukaryota</taxon>
        <taxon>Fungi</taxon>
        <taxon>Dikarya</taxon>
        <taxon>Ascomycota</taxon>
        <taxon>Pezizomycotina</taxon>
        <taxon>Dothideomycetes</taxon>
        <taxon>Dothideomycetidae</taxon>
        <taxon>Dothideales</taxon>
        <taxon>Saccotheciaceae</taxon>
        <taxon>Aureobasidium</taxon>
    </lineage>
</organism>
<dbReference type="RefSeq" id="XP_013348819.1">
    <property type="nucleotide sequence ID" value="XM_013493365.1"/>
</dbReference>
<dbReference type="AlphaFoldDB" id="A0A074YRL3"/>
<feature type="region of interest" description="Disordered" evidence="1">
    <location>
        <begin position="336"/>
        <end position="389"/>
    </location>
</feature>
<feature type="compositionally biased region" description="Basic and acidic residues" evidence="1">
    <location>
        <begin position="354"/>
        <end position="387"/>
    </location>
</feature>
<feature type="compositionally biased region" description="Polar residues" evidence="1">
    <location>
        <begin position="343"/>
        <end position="353"/>
    </location>
</feature>
<feature type="region of interest" description="Disordered" evidence="1">
    <location>
        <begin position="482"/>
        <end position="514"/>
    </location>
</feature>
<accession>A0A074YRL3</accession>
<dbReference type="InParanoid" id="A0A074YRL3"/>
<dbReference type="HOGENOM" id="CLU_478937_0_0_1"/>
<proteinExistence type="predicted"/>
<gene>
    <name evidence="2" type="ORF">AUEXF2481DRAFT_24663</name>
</gene>
<evidence type="ECO:0000256" key="1">
    <source>
        <dbReference type="SAM" id="MobiDB-lite"/>
    </source>
</evidence>
<keyword evidence="3" id="KW-1185">Reference proteome</keyword>
<dbReference type="Proteomes" id="UP000030641">
    <property type="component" value="Unassembled WGS sequence"/>
</dbReference>
<dbReference type="EMBL" id="KL584749">
    <property type="protein sequence ID" value="KER00321.1"/>
    <property type="molecule type" value="Genomic_DNA"/>
</dbReference>
<evidence type="ECO:0000313" key="2">
    <source>
        <dbReference type="EMBL" id="KER00321.1"/>
    </source>
</evidence>
<evidence type="ECO:0000313" key="3">
    <source>
        <dbReference type="Proteomes" id="UP000030641"/>
    </source>
</evidence>
<protein>
    <submittedName>
        <fullName evidence="2">Uncharacterized protein</fullName>
    </submittedName>
</protein>
<dbReference type="OrthoDB" id="3879624at2759"/>
<sequence length="569" mass="64856">MTYTRDMYGMPSPKLGERTGYFQCKEKPAGALAASCIVQKCWEELHAAQEEEYRIAVKIFQGEMDKSPVKKSGPKMRKFLRTIGFGWKIRREDVTAEDKAHAVFPDYEELDDEEYNRRAQVVPYPYHTPASKRAFDVEMAFREQRRAQQFAERFGINDSESSDSESEAESTISDSCNCATLLNNLVQHLCRLYDQQLSPIIEQLDALPEIDGNCYDDAQFGHLILRLVETREVYLGGLSMVVEIAEFSHDSGHLATTWSQAESSIELHRRGDLGPINVGDPHHDAYLWFYICLKNGSSLAEVMERELYVRSGIAERKHTTPLVPDVQACHNEAADGFSEGIRSPSNNDQSGQPERTEDNKNVSEDAHDADGDNSDGIKRRDFADGNKSRAKKNYMARIRFQPDVPPRARLEVKHMDTQYAYYENMSEEEERFVLWKRREANRLARETAESKEIREQRQVQQIQEANDRMIWLTTRASDVFDLSPRTARPGPASQYAPPEWPGEQTNNNELPSGSFDYSKMKCFSAGPHHQAPEDDLPELAPDNISRAASLLAHAILENGLVVRTQDWSF</sequence>